<dbReference type="InterPro" id="IPR016161">
    <property type="entry name" value="Ald_DH/histidinol_DH"/>
</dbReference>
<feature type="active site" evidence="4">
    <location>
        <position position="243"/>
    </location>
</feature>
<evidence type="ECO:0000256" key="5">
    <source>
        <dbReference type="RuleBase" id="RU003345"/>
    </source>
</evidence>
<dbReference type="InterPro" id="IPR016162">
    <property type="entry name" value="Ald_DH_N"/>
</dbReference>
<evidence type="ECO:0000256" key="3">
    <source>
        <dbReference type="ARBA" id="ARBA00023002"/>
    </source>
</evidence>
<evidence type="ECO:0000313" key="7">
    <source>
        <dbReference type="EMBL" id="EEZ29625.1"/>
    </source>
</evidence>
<dbReference type="InterPro" id="IPR015590">
    <property type="entry name" value="Aldehyde_DH_dom"/>
</dbReference>
<dbReference type="HOGENOM" id="CLU_005391_0_2_5"/>
<dbReference type="InterPro" id="IPR029510">
    <property type="entry name" value="Ald_DH_CS_GLU"/>
</dbReference>
<keyword evidence="2" id="KW-0521">NADP</keyword>
<evidence type="ECO:0000256" key="4">
    <source>
        <dbReference type="PROSITE-ProRule" id="PRU10007"/>
    </source>
</evidence>
<dbReference type="RefSeq" id="WP_002966627.1">
    <property type="nucleotide sequence ID" value="NZ_EQ999534.1"/>
</dbReference>
<dbReference type="EMBL" id="EQ999534">
    <property type="protein sequence ID" value="EEZ29625.1"/>
    <property type="molecule type" value="Genomic_DNA"/>
</dbReference>
<reference evidence="7" key="1">
    <citation type="submission" date="2009-01" db="EMBL/GenBank/DDBJ databases">
        <title>The Genome Sequence of Brucella pinnipedialis M292/94/1.</title>
        <authorList>
            <consortium name="The Broad Institute Genome Sequencing Platform"/>
            <person name="Ward D."/>
            <person name="Young S.K."/>
            <person name="Kodira C.D."/>
            <person name="Zeng Q."/>
            <person name="Koehrsen M."/>
            <person name="Alvarado L."/>
            <person name="Berlin A."/>
            <person name="Borenstein D."/>
            <person name="Chen Z."/>
            <person name="Engels R."/>
            <person name="Freedman E."/>
            <person name="Gellesch M."/>
            <person name="Goldberg J."/>
            <person name="Griggs A."/>
            <person name="Gujja S."/>
            <person name="Heiman D."/>
            <person name="Hepburn T."/>
            <person name="Howarth C."/>
            <person name="Jen D."/>
            <person name="Larson L."/>
            <person name="Lewis B."/>
            <person name="Mehta T."/>
            <person name="Park D."/>
            <person name="Pearson M."/>
            <person name="Roberts A."/>
            <person name="Saif S."/>
            <person name="Shea T."/>
            <person name="Shenoy N."/>
            <person name="Sisk P."/>
            <person name="Stolte C."/>
            <person name="Sykes S."/>
            <person name="Walk T."/>
            <person name="White J."/>
            <person name="Yandava C."/>
            <person name="Whatmore A.M."/>
            <person name="Perrett L.L."/>
            <person name="O'Callaghan D."/>
            <person name="Nusbaum C."/>
            <person name="Galagan J."/>
            <person name="Birren B."/>
        </authorList>
    </citation>
    <scope>NUCLEOTIDE SEQUENCE [LARGE SCALE GENOMIC DNA]</scope>
    <source>
        <strain evidence="7">M292/94/1</strain>
    </source>
</reference>
<dbReference type="PROSITE" id="PS00070">
    <property type="entry name" value="ALDEHYDE_DEHYDR_CYS"/>
    <property type="match status" value="1"/>
</dbReference>
<evidence type="ECO:0000256" key="1">
    <source>
        <dbReference type="ARBA" id="ARBA00009986"/>
    </source>
</evidence>
<accession>A0A0E1WXT4</accession>
<name>A0A0E1WXT4_9HYPH</name>
<dbReference type="Pfam" id="PF00171">
    <property type="entry name" value="Aldedh"/>
    <property type="match status" value="1"/>
</dbReference>
<protein>
    <submittedName>
        <fullName evidence="7">Aldehyde dehydrogenase</fullName>
    </submittedName>
</protein>
<dbReference type="PANTHER" id="PTHR11699">
    <property type="entry name" value="ALDEHYDE DEHYDROGENASE-RELATED"/>
    <property type="match status" value="1"/>
</dbReference>
<dbReference type="InterPro" id="IPR044086">
    <property type="entry name" value="LUC3-like"/>
</dbReference>
<dbReference type="GeneID" id="93016055"/>
<comment type="similarity">
    <text evidence="1 5">Belongs to the aldehyde dehydrogenase family.</text>
</comment>
<dbReference type="AlphaFoldDB" id="A0A0E1WXT4"/>
<feature type="domain" description="Aldehyde dehydrogenase" evidence="6">
    <location>
        <begin position="17"/>
        <end position="466"/>
    </location>
</feature>
<dbReference type="FunFam" id="3.40.309.10:FF:000009">
    <property type="entry name" value="Aldehyde dehydrogenase A"/>
    <property type="match status" value="1"/>
</dbReference>
<organism evidence="7">
    <name type="scientific">Brucella pinnipedialis M292/94/1</name>
    <dbReference type="NCBI Taxonomy" id="520462"/>
    <lineage>
        <taxon>Bacteria</taxon>
        <taxon>Pseudomonadati</taxon>
        <taxon>Pseudomonadota</taxon>
        <taxon>Alphaproteobacteria</taxon>
        <taxon>Hyphomicrobiales</taxon>
        <taxon>Brucellaceae</taxon>
        <taxon>Brucella/Ochrobactrum group</taxon>
        <taxon>Brucella</taxon>
    </lineage>
</organism>
<dbReference type="SUPFAM" id="SSF53720">
    <property type="entry name" value="ALDH-like"/>
    <property type="match status" value="1"/>
</dbReference>
<evidence type="ECO:0000259" key="6">
    <source>
        <dbReference type="Pfam" id="PF00171"/>
    </source>
</evidence>
<dbReference type="PROSITE" id="PS00687">
    <property type="entry name" value="ALDEHYDE_DEHYDR_GLU"/>
    <property type="match status" value="1"/>
</dbReference>
<dbReference type="CDD" id="cd07106">
    <property type="entry name" value="ALDH_AldA-AAD23400"/>
    <property type="match status" value="1"/>
</dbReference>
<keyword evidence="3 5" id="KW-0560">Oxidoreductase</keyword>
<proteinExistence type="inferred from homology"/>
<dbReference type="Gene3D" id="3.40.605.10">
    <property type="entry name" value="Aldehyde Dehydrogenase, Chain A, domain 1"/>
    <property type="match status" value="1"/>
</dbReference>
<evidence type="ECO:0000256" key="2">
    <source>
        <dbReference type="ARBA" id="ARBA00022857"/>
    </source>
</evidence>
<sequence length="468" mass="49923">MKQYTLLIGGEHVATPNHAEVRNPSTGEVVGLMPLASEADLDRAVAAAANAFQTWSRTGDAERAAACRAIANKLSEHAEELARLLTLEQGKPFNGLGSRFELGGAMAWTRHTAELGLPVEVVQDDNEGRVEIHRKPIGVTGSITPWNWPVMIACWHIIPAVRTGNTVVIKPSPLTPLSTIRLVEIINEVLPAGVVNVVTGENSIGAALSAHPGIAKMTFTGSTETGRKIMASAAATLKRLTLELGGNDAGIVLPDADPARIAEGLFWGAFINSGQTCAALKRLYVHDHIYDDVCRHLTEYAANIIIGDGLDEKSVLGPVQNAMQFNKVRELVDDARAKGARILIGGEAAEGPGYFYPITLVADIDNGTRLVDEEQFGPVLPIIRYSDIDEVIRRANDNPSGLGGSVWSSDVEKARAVALQLECGSVWINKHGAIQPNAPFGGVKQSGIGVEFGTDGLKEFTTIQTVLS</sequence>
<dbReference type="Gene3D" id="3.40.309.10">
    <property type="entry name" value="Aldehyde Dehydrogenase, Chain A, domain 2"/>
    <property type="match status" value="1"/>
</dbReference>
<dbReference type="FunFam" id="3.40.605.10:FF:000007">
    <property type="entry name" value="NAD/NADP-dependent betaine aldehyde dehydrogenase"/>
    <property type="match status" value="1"/>
</dbReference>
<gene>
    <name evidence="7" type="ORF">BALG_02979</name>
</gene>
<dbReference type="GO" id="GO:0016620">
    <property type="term" value="F:oxidoreductase activity, acting on the aldehyde or oxo group of donors, NAD or NADP as acceptor"/>
    <property type="evidence" value="ECO:0007669"/>
    <property type="project" value="InterPro"/>
</dbReference>
<dbReference type="InterPro" id="IPR016160">
    <property type="entry name" value="Ald_DH_CS_CYS"/>
</dbReference>
<dbReference type="Proteomes" id="UP000004659">
    <property type="component" value="Unassembled WGS sequence"/>
</dbReference>
<dbReference type="InterPro" id="IPR016163">
    <property type="entry name" value="Ald_DH_C"/>
</dbReference>